<evidence type="ECO:0000313" key="4">
    <source>
        <dbReference type="Proteomes" id="UP000261212"/>
    </source>
</evidence>
<dbReference type="EMBL" id="QUSM01000004">
    <property type="protein sequence ID" value="RGD73878.1"/>
    <property type="molecule type" value="Genomic_DNA"/>
</dbReference>
<organism evidence="3 4">
    <name type="scientific">Anaerofustis stercorihominis</name>
    <dbReference type="NCBI Taxonomy" id="214853"/>
    <lineage>
        <taxon>Bacteria</taxon>
        <taxon>Bacillati</taxon>
        <taxon>Bacillota</taxon>
        <taxon>Clostridia</taxon>
        <taxon>Eubacteriales</taxon>
        <taxon>Eubacteriaceae</taxon>
        <taxon>Anaerofustis</taxon>
    </lineage>
</organism>
<dbReference type="PANTHER" id="PTHR33171">
    <property type="entry name" value="LAR_N DOMAIN-CONTAINING PROTEIN"/>
    <property type="match status" value="1"/>
</dbReference>
<dbReference type="Gene3D" id="3.90.226.30">
    <property type="match status" value="1"/>
</dbReference>
<evidence type="ECO:0000259" key="1">
    <source>
        <dbReference type="Pfam" id="PF09861"/>
    </source>
</evidence>
<gene>
    <name evidence="3" type="primary">larA</name>
    <name evidence="3" type="ORF">DW687_08875</name>
</gene>
<dbReference type="InterPro" id="IPR047926">
    <property type="entry name" value="Ni_dep_LarA"/>
</dbReference>
<dbReference type="AlphaFoldDB" id="A0A3E3DYV0"/>
<protein>
    <submittedName>
        <fullName evidence="3">Nickel-dependent lactate racemase</fullName>
    </submittedName>
</protein>
<feature type="domain" description="Lactate racemase C-terminal" evidence="2">
    <location>
        <begin position="286"/>
        <end position="423"/>
    </location>
</feature>
<dbReference type="RefSeq" id="WP_117532489.1">
    <property type="nucleotide sequence ID" value="NZ_QUSM01000004.1"/>
</dbReference>
<dbReference type="GO" id="GO:0050043">
    <property type="term" value="F:lactate racemase activity"/>
    <property type="evidence" value="ECO:0007669"/>
    <property type="project" value="InterPro"/>
</dbReference>
<dbReference type="InterPro" id="IPR018657">
    <property type="entry name" value="LarA-like_N"/>
</dbReference>
<comment type="caution">
    <text evidence="3">The sequence shown here is derived from an EMBL/GenBank/DDBJ whole genome shotgun (WGS) entry which is preliminary data.</text>
</comment>
<sequence length="431" mass="47998">MSYKLRYDKIEFDVKLKDENIKEVLESNDLGLTKKTPKEHIKDALNNPIGSDKLNKKIDKDDKVCIIISDITRKWQSSKMYLPILVDELNKAGVKDDDITILSATGTHRRQTEEEHKELIGELYGRIEIIDHVCTDDENMVYMGTTSHGTPVKLNKVAVNADKVIITGGVVYHFLAGFGGGRKSIVPGIAARETIMKHHSLSLNEGLGSGSNPFVRSANMSETNPFHTDLMEAAEMLKPAFLLNVVVDGDFNIIKAFAGDYVEAHKEACKMVDEMEGVYINKKYPFVIATAGGFPKDINLYQGSKTLCNVMEIIEDNGTAIILFKCGEKFGDEDCEKQIKGYDNMYDREVALRNDFSIGAYVGYLFADFADKYNLILVTSIPKEEFKNTKAYVATTLDEALEIAKDLNGGSLDMETALLPHGANTLPKIRK</sequence>
<dbReference type="PANTHER" id="PTHR33171:SF17">
    <property type="entry name" value="LARA-LIKE N-TERMINAL DOMAIN-CONTAINING PROTEIN"/>
    <property type="match status" value="1"/>
</dbReference>
<dbReference type="Pfam" id="PF09861">
    <property type="entry name" value="Lar_N"/>
    <property type="match status" value="1"/>
</dbReference>
<name>A0A3E3DYV0_9FIRM</name>
<evidence type="ECO:0000259" key="2">
    <source>
        <dbReference type="Pfam" id="PF21113"/>
    </source>
</evidence>
<dbReference type="Proteomes" id="UP000261212">
    <property type="component" value="Unassembled WGS sequence"/>
</dbReference>
<dbReference type="Pfam" id="PF21113">
    <property type="entry name" value="LarA_C"/>
    <property type="match status" value="1"/>
</dbReference>
<dbReference type="InterPro" id="IPR048068">
    <property type="entry name" value="LarA-like"/>
</dbReference>
<accession>A0A3E3DYV0</accession>
<reference evidence="3 4" key="1">
    <citation type="submission" date="2018-08" db="EMBL/GenBank/DDBJ databases">
        <title>A genome reference for cultivated species of the human gut microbiota.</title>
        <authorList>
            <person name="Zou Y."/>
            <person name="Xue W."/>
            <person name="Luo G."/>
        </authorList>
    </citation>
    <scope>NUCLEOTIDE SEQUENCE [LARGE SCALE GENOMIC DNA]</scope>
    <source>
        <strain evidence="3 4">AM25-6</strain>
    </source>
</reference>
<dbReference type="InterPro" id="IPR048520">
    <property type="entry name" value="LarA_C"/>
</dbReference>
<dbReference type="NCBIfam" id="NF033504">
    <property type="entry name" value="Ni_dep_LarA"/>
    <property type="match status" value="1"/>
</dbReference>
<evidence type="ECO:0000313" key="3">
    <source>
        <dbReference type="EMBL" id="RGD73878.1"/>
    </source>
</evidence>
<proteinExistence type="predicted"/>
<feature type="domain" description="LarA-like N-terminal" evidence="1">
    <location>
        <begin position="7"/>
        <end position="204"/>
    </location>
</feature>
<dbReference type="InterPro" id="IPR043166">
    <property type="entry name" value="LarA-like_C"/>
</dbReference>
<dbReference type="Gene3D" id="3.40.50.11440">
    <property type="match status" value="1"/>
</dbReference>